<accession>C0DYH4</accession>
<feature type="transmembrane region" description="Helical" evidence="8">
    <location>
        <begin position="67"/>
        <end position="84"/>
    </location>
</feature>
<evidence type="ECO:0000256" key="2">
    <source>
        <dbReference type="ARBA" id="ARBA00022448"/>
    </source>
</evidence>
<evidence type="ECO:0000256" key="5">
    <source>
        <dbReference type="ARBA" id="ARBA00022856"/>
    </source>
</evidence>
<feature type="transmembrane region" description="Helical" evidence="8">
    <location>
        <begin position="217"/>
        <end position="236"/>
    </location>
</feature>
<dbReference type="HOGENOM" id="CLU_004790_0_1_4"/>
<reference evidence="10 11" key="1">
    <citation type="submission" date="2009-01" db="EMBL/GenBank/DDBJ databases">
        <authorList>
            <person name="Fulton L."/>
            <person name="Clifton S."/>
            <person name="Chinwalla A.T."/>
            <person name="Mitreva M."/>
            <person name="Sodergren E."/>
            <person name="Weinstock G."/>
            <person name="Clifton S."/>
            <person name="Dooling D.J."/>
            <person name="Fulton B."/>
            <person name="Minx P."/>
            <person name="Pepin K.H."/>
            <person name="Johnson M."/>
            <person name="Bhonagiri V."/>
            <person name="Nash W.E."/>
            <person name="Mardis E.R."/>
            <person name="Wilson R.K."/>
        </authorList>
    </citation>
    <scope>NUCLEOTIDE SEQUENCE [LARGE SCALE GENOMIC DNA]</scope>
    <source>
        <strain evidence="10 11">ATCC 23834</strain>
    </source>
</reference>
<dbReference type="InterPro" id="IPR005279">
    <property type="entry name" value="Dipep/tripep_permease"/>
</dbReference>
<dbReference type="SUPFAM" id="SSF103473">
    <property type="entry name" value="MFS general substrate transporter"/>
    <property type="match status" value="1"/>
</dbReference>
<keyword evidence="3" id="KW-1003">Cell membrane</keyword>
<keyword evidence="2" id="KW-0813">Transport</keyword>
<feature type="transmembrane region" description="Helical" evidence="8">
    <location>
        <begin position="151"/>
        <end position="177"/>
    </location>
</feature>
<organism evidence="10 11">
    <name type="scientific">Eikenella corrodens ATCC 23834</name>
    <dbReference type="NCBI Taxonomy" id="546274"/>
    <lineage>
        <taxon>Bacteria</taxon>
        <taxon>Pseudomonadati</taxon>
        <taxon>Pseudomonadota</taxon>
        <taxon>Betaproteobacteria</taxon>
        <taxon>Neisseriales</taxon>
        <taxon>Neisseriaceae</taxon>
        <taxon>Eikenella</taxon>
    </lineage>
</organism>
<keyword evidence="4 8" id="KW-0812">Transmembrane</keyword>
<evidence type="ECO:0000256" key="4">
    <source>
        <dbReference type="ARBA" id="ARBA00022692"/>
    </source>
</evidence>
<sequence length="520" mass="56367">MGATQHFSGSLYAGIEKQIISKEHLMTTPTNEQLATPSPTGGEDQGKFFGHPRQLGTLFHIELWERFSFYGMQAILLIYLYYEVSKGGLGMDETKAAGIVGAYNGSIYLATILSGWLSDRILGAEKTLFLSGVVVMLGHVVLSALPNMSGLVIGLLLIALGSGGVKSSAGAMVGSLYETESTRDLRDAGFSIFYTAINIGGFVGPLIVGVLQVQFGFHYGFGAAAVGMAFGLWQYWRGRVSLPHTPPANPLPKQKYGVALGVAAAGLAVIGGCIATGLLRLDNFSQVLLGTVIITSLLYFVRLFCDSQVTKTEKQHMLAYVPLFIVMCLFWAVWSQVFTVVTVYFDQTSQRVVGGFEIPVAWLSALQSLWVIVFAGVMAALWTKMGYRQPRTPMKFTMAMIILGVSYLCFIPFLSTGKVMPLVIMALLLLTITISELLLSPISLSFATKIAPQSFKTQMVSFNFLTLSLGFTLGGVLVDECYVPEKAVEFYVLLGALGIGGGVLLMVMMPMLNRMLRDVD</sequence>
<evidence type="ECO:0000256" key="3">
    <source>
        <dbReference type="ARBA" id="ARBA00022475"/>
    </source>
</evidence>
<feature type="domain" description="Major facilitator superfamily (MFS) profile" evidence="9">
    <location>
        <begin position="57"/>
        <end position="513"/>
    </location>
</feature>
<dbReference type="GO" id="GO:1904680">
    <property type="term" value="F:peptide transmembrane transporter activity"/>
    <property type="evidence" value="ECO:0007669"/>
    <property type="project" value="InterPro"/>
</dbReference>
<dbReference type="PANTHER" id="PTHR23517:SF15">
    <property type="entry name" value="PROTON-DEPENDENT OLIGOPEPTIDE FAMILY TRANSPORT PROTEIN"/>
    <property type="match status" value="1"/>
</dbReference>
<feature type="transmembrane region" description="Helical" evidence="8">
    <location>
        <begin position="256"/>
        <end position="278"/>
    </location>
</feature>
<gene>
    <name evidence="10" type="ORF">EIKCOROL_02438</name>
</gene>
<evidence type="ECO:0000256" key="1">
    <source>
        <dbReference type="ARBA" id="ARBA00004651"/>
    </source>
</evidence>
<dbReference type="Pfam" id="PF00854">
    <property type="entry name" value="PTR2"/>
    <property type="match status" value="1"/>
</dbReference>
<feature type="transmembrane region" description="Helical" evidence="8">
    <location>
        <begin position="189"/>
        <end position="211"/>
    </location>
</feature>
<dbReference type="InterPro" id="IPR050171">
    <property type="entry name" value="MFS_Transporters"/>
</dbReference>
<dbReference type="CDD" id="cd17346">
    <property type="entry name" value="MFS_DtpA_like"/>
    <property type="match status" value="1"/>
</dbReference>
<dbReference type="AlphaFoldDB" id="C0DYH4"/>
<dbReference type="InterPro" id="IPR000109">
    <property type="entry name" value="POT_fam"/>
</dbReference>
<dbReference type="PANTHER" id="PTHR23517">
    <property type="entry name" value="RESISTANCE PROTEIN MDTM, PUTATIVE-RELATED-RELATED"/>
    <property type="match status" value="1"/>
</dbReference>
<feature type="transmembrane region" description="Helical" evidence="8">
    <location>
        <begin position="460"/>
        <end position="478"/>
    </location>
</feature>
<dbReference type="Gene3D" id="1.20.1250.20">
    <property type="entry name" value="MFS general substrate transporter like domains"/>
    <property type="match status" value="1"/>
</dbReference>
<evidence type="ECO:0000259" key="9">
    <source>
        <dbReference type="PROSITE" id="PS50850"/>
    </source>
</evidence>
<dbReference type="GO" id="GO:0015833">
    <property type="term" value="P:peptide transport"/>
    <property type="evidence" value="ECO:0007669"/>
    <property type="project" value="UniProtKB-KW"/>
</dbReference>
<evidence type="ECO:0000256" key="7">
    <source>
        <dbReference type="ARBA" id="ARBA00023136"/>
    </source>
</evidence>
<dbReference type="PROSITE" id="PS50850">
    <property type="entry name" value="MFS"/>
    <property type="match status" value="1"/>
</dbReference>
<feature type="transmembrane region" description="Helical" evidence="8">
    <location>
        <begin position="490"/>
        <end position="512"/>
    </location>
</feature>
<evidence type="ECO:0000256" key="8">
    <source>
        <dbReference type="SAM" id="Phobius"/>
    </source>
</evidence>
<dbReference type="GO" id="GO:0005886">
    <property type="term" value="C:plasma membrane"/>
    <property type="evidence" value="ECO:0007669"/>
    <property type="project" value="UniProtKB-SubCell"/>
</dbReference>
<feature type="transmembrane region" description="Helical" evidence="8">
    <location>
        <begin position="284"/>
        <end position="305"/>
    </location>
</feature>
<dbReference type="InterPro" id="IPR036259">
    <property type="entry name" value="MFS_trans_sf"/>
</dbReference>
<protein>
    <submittedName>
        <fullName evidence="10">Amino acid/peptide transporter</fullName>
    </submittedName>
</protein>
<dbReference type="EMBL" id="ACEA01000053">
    <property type="protein sequence ID" value="EEG22893.1"/>
    <property type="molecule type" value="Genomic_DNA"/>
</dbReference>
<evidence type="ECO:0000313" key="10">
    <source>
        <dbReference type="EMBL" id="EEG22893.1"/>
    </source>
</evidence>
<name>C0DYH4_EIKCO</name>
<feature type="transmembrane region" description="Helical" evidence="8">
    <location>
        <begin position="317"/>
        <end position="345"/>
    </location>
</feature>
<proteinExistence type="predicted"/>
<keyword evidence="6 8" id="KW-1133">Transmembrane helix</keyword>
<feature type="transmembrane region" description="Helical" evidence="8">
    <location>
        <begin position="128"/>
        <end position="145"/>
    </location>
</feature>
<keyword evidence="5" id="KW-0571">Peptide transport</keyword>
<dbReference type="eggNOG" id="COG3104">
    <property type="taxonomic scope" value="Bacteria"/>
</dbReference>
<feature type="transmembrane region" description="Helical" evidence="8">
    <location>
        <begin position="96"/>
        <end position="116"/>
    </location>
</feature>
<dbReference type="NCBIfam" id="TIGR00924">
    <property type="entry name" value="yjdL_sub1_fam"/>
    <property type="match status" value="1"/>
</dbReference>
<comment type="caution">
    <text evidence="10">The sequence shown here is derived from an EMBL/GenBank/DDBJ whole genome shotgun (WGS) entry which is preliminary data.</text>
</comment>
<comment type="subcellular location">
    <subcellularLocation>
        <location evidence="1">Cell membrane</location>
        <topology evidence="1">Multi-pass membrane protein</topology>
    </subcellularLocation>
</comment>
<feature type="transmembrane region" description="Helical" evidence="8">
    <location>
        <begin position="360"/>
        <end position="382"/>
    </location>
</feature>
<keyword evidence="7 8" id="KW-0472">Membrane</keyword>
<feature type="transmembrane region" description="Helical" evidence="8">
    <location>
        <begin position="394"/>
        <end position="413"/>
    </location>
</feature>
<keyword evidence="5" id="KW-0653">Protein transport</keyword>
<dbReference type="InterPro" id="IPR020846">
    <property type="entry name" value="MFS_dom"/>
</dbReference>
<feature type="transmembrane region" description="Helical" evidence="8">
    <location>
        <begin position="419"/>
        <end position="439"/>
    </location>
</feature>
<dbReference type="Proteomes" id="UP000005837">
    <property type="component" value="Unassembled WGS sequence"/>
</dbReference>
<evidence type="ECO:0000256" key="6">
    <source>
        <dbReference type="ARBA" id="ARBA00022989"/>
    </source>
</evidence>
<evidence type="ECO:0000313" key="11">
    <source>
        <dbReference type="Proteomes" id="UP000005837"/>
    </source>
</evidence>